<protein>
    <submittedName>
        <fullName evidence="1">Uncharacterized protein</fullName>
    </submittedName>
</protein>
<gene>
    <name evidence="1" type="ORF">F8O01_02495</name>
</gene>
<sequence>MNQRDDIRAKRLERRARRLVYSRLVPDSGPLEVDLGHAVGRVFGPSAASPRVEIERDNGRLLILDVPRRGVSVRTDRRIELRLASGDDDVQIAGSLRTALDALRDTVDRDETAARFDEVVALGLDPNVDTAAWPLLELAAWQRAHKNVSPAFPLGVTVRSRRTAKRYGASGEAPGLPAGAVVVAYADAGGAVLAALATAPRFEDRAVALIGSEGGLVPVARDATELARLFTLNALPGVRTIDGTSVPAFSHGGGCSAPLRKEFRSFARERFGTRPLKGDEGAAKADRIVEKAGREARAAQSNRSSSSS</sequence>
<comment type="caution">
    <text evidence="1">The sequence shown here is derived from an EMBL/GenBank/DDBJ whole genome shotgun (WGS) entry which is preliminary data.</text>
</comment>
<reference evidence="1 2" key="1">
    <citation type="submission" date="2019-09" db="EMBL/GenBank/DDBJ databases">
        <title>Phylogeny of genus Pseudoclavibacter and closely related genus.</title>
        <authorList>
            <person name="Li Y."/>
        </authorList>
    </citation>
    <scope>NUCLEOTIDE SEQUENCE [LARGE SCALE GENOMIC DNA]</scope>
    <source>
        <strain evidence="1 2">DSM 23821</strain>
    </source>
</reference>
<proteinExistence type="predicted"/>
<evidence type="ECO:0000313" key="1">
    <source>
        <dbReference type="EMBL" id="KAB1662348.1"/>
    </source>
</evidence>
<organism evidence="1 2">
    <name type="scientific">Pseudoclavibacter chungangensis</name>
    <dbReference type="NCBI Taxonomy" id="587635"/>
    <lineage>
        <taxon>Bacteria</taxon>
        <taxon>Bacillati</taxon>
        <taxon>Actinomycetota</taxon>
        <taxon>Actinomycetes</taxon>
        <taxon>Micrococcales</taxon>
        <taxon>Microbacteriaceae</taxon>
        <taxon>Pseudoclavibacter</taxon>
    </lineage>
</organism>
<dbReference type="EMBL" id="WBJZ01000002">
    <property type="protein sequence ID" value="KAB1662348.1"/>
    <property type="molecule type" value="Genomic_DNA"/>
</dbReference>
<dbReference type="RefSeq" id="WP_158039296.1">
    <property type="nucleotide sequence ID" value="NZ_JACCFV010000001.1"/>
</dbReference>
<evidence type="ECO:0000313" key="2">
    <source>
        <dbReference type="Proteomes" id="UP000467240"/>
    </source>
</evidence>
<dbReference type="OrthoDB" id="9808747at2"/>
<name>A0A7J5C3J8_9MICO</name>
<dbReference type="Proteomes" id="UP000467240">
    <property type="component" value="Unassembled WGS sequence"/>
</dbReference>
<accession>A0A7J5C3J8</accession>
<dbReference type="AlphaFoldDB" id="A0A7J5C3J8"/>
<keyword evidence="2" id="KW-1185">Reference proteome</keyword>